<protein>
    <submittedName>
        <fullName evidence="7">50S ribosomal protein L2P</fullName>
    </submittedName>
</protein>
<dbReference type="SMART" id="SM01383">
    <property type="entry name" value="Ribosomal_L2"/>
    <property type="match status" value="1"/>
</dbReference>
<evidence type="ECO:0000259" key="5">
    <source>
        <dbReference type="SMART" id="SM01382"/>
    </source>
</evidence>
<dbReference type="PANTHER" id="PTHR13691:SF16">
    <property type="entry name" value="LARGE RIBOSOMAL SUBUNIT PROTEIN UL2"/>
    <property type="match status" value="1"/>
</dbReference>
<keyword evidence="2 7" id="KW-0689">Ribosomal protein</keyword>
<name>A0A098E8R9_9ZZZZ</name>
<dbReference type="InterPro" id="IPR022666">
    <property type="entry name" value="Ribosomal_uL2_RNA-bd_dom"/>
</dbReference>
<dbReference type="GO" id="GO:0022625">
    <property type="term" value="C:cytosolic large ribosomal subunit"/>
    <property type="evidence" value="ECO:0007669"/>
    <property type="project" value="TreeGrafter"/>
</dbReference>
<dbReference type="SMART" id="SM01382">
    <property type="entry name" value="Ribosomal_L2_C"/>
    <property type="match status" value="1"/>
</dbReference>
<dbReference type="Gene3D" id="2.40.50.140">
    <property type="entry name" value="Nucleic acid-binding proteins"/>
    <property type="match status" value="1"/>
</dbReference>
<dbReference type="InterPro" id="IPR002171">
    <property type="entry name" value="Ribosomal_uL2"/>
</dbReference>
<dbReference type="GO" id="GO:0003735">
    <property type="term" value="F:structural constituent of ribosome"/>
    <property type="evidence" value="ECO:0007669"/>
    <property type="project" value="InterPro"/>
</dbReference>
<keyword evidence="3" id="KW-0687">Ribonucleoprotein</keyword>
<dbReference type="Pfam" id="PF03947">
    <property type="entry name" value="Ribosomal_L2_C"/>
    <property type="match status" value="1"/>
</dbReference>
<dbReference type="EMBL" id="CCXY01000347">
    <property type="protein sequence ID" value="CEG13529.1"/>
    <property type="molecule type" value="Genomic_DNA"/>
</dbReference>
<dbReference type="AlphaFoldDB" id="A0A098E8R9"/>
<dbReference type="InterPro" id="IPR014726">
    <property type="entry name" value="Ribosomal_uL2_dom3"/>
</dbReference>
<organism evidence="7">
    <name type="scientific">groundwater metagenome</name>
    <dbReference type="NCBI Taxonomy" id="717931"/>
    <lineage>
        <taxon>unclassified sequences</taxon>
        <taxon>metagenomes</taxon>
        <taxon>ecological metagenomes</taxon>
    </lineage>
</organism>
<gene>
    <name evidence="7" type="primary">rpl2p</name>
    <name evidence="7" type="ORF">MSIBF_A2280004</name>
    <name evidence="8" type="ORF">MSIBF_A4100005</name>
</gene>
<feature type="domain" description="Large ribosomal subunit protein uL2 C-terminal" evidence="5">
    <location>
        <begin position="92"/>
        <end position="221"/>
    </location>
</feature>
<dbReference type="Gene3D" id="2.30.30.30">
    <property type="match status" value="1"/>
</dbReference>
<dbReference type="SUPFAM" id="SSF50104">
    <property type="entry name" value="Translation proteins SH3-like domain"/>
    <property type="match status" value="1"/>
</dbReference>
<accession>A0A098E8R9</accession>
<dbReference type="InterPro" id="IPR012340">
    <property type="entry name" value="NA-bd_OB-fold"/>
</dbReference>
<evidence type="ECO:0000313" key="8">
    <source>
        <dbReference type="EMBL" id="CEG13529.1"/>
    </source>
</evidence>
<dbReference type="InterPro" id="IPR014722">
    <property type="entry name" value="Rib_uL2_dom2"/>
</dbReference>
<dbReference type="PIRSF" id="PIRSF002158">
    <property type="entry name" value="Ribosomal_L2"/>
    <property type="match status" value="1"/>
</dbReference>
<sequence>MPKNLQCQRRGKGSSVWRSKSFRSNRIDYSQIMEIFTNGKTIMGQVVDIIKDQIHTAPLAKILTEDLKEIYVIAVDGLCVGQHIKIGINAEPSVGNITMLKSINPGTQICNVQYGNYRMARTSGTSVTFVEGVGNNGKIILPSKKDKLISLNSIVTIGRVAAMGRVIKPLIRAGTNYYKHKARGKKYPNIKGISMNAVNHPHGGKEPRLGHPTTVSRNAPPGAKVGLIAAKRSGKKKRA</sequence>
<evidence type="ECO:0000256" key="3">
    <source>
        <dbReference type="ARBA" id="ARBA00023274"/>
    </source>
</evidence>
<evidence type="ECO:0000256" key="4">
    <source>
        <dbReference type="SAM" id="MobiDB-lite"/>
    </source>
</evidence>
<evidence type="ECO:0000256" key="1">
    <source>
        <dbReference type="ARBA" id="ARBA00005636"/>
    </source>
</evidence>
<comment type="similarity">
    <text evidence="1">Belongs to the universal ribosomal protein uL2 family.</text>
</comment>
<dbReference type="PANTHER" id="PTHR13691">
    <property type="entry name" value="RIBOSOMAL PROTEIN L2"/>
    <property type="match status" value="1"/>
</dbReference>
<dbReference type="GO" id="GO:0002181">
    <property type="term" value="P:cytoplasmic translation"/>
    <property type="evidence" value="ECO:0007669"/>
    <property type="project" value="TreeGrafter"/>
</dbReference>
<proteinExistence type="inferred from homology"/>
<dbReference type="Gene3D" id="4.10.950.10">
    <property type="entry name" value="Ribosomal protein L2, domain 3"/>
    <property type="match status" value="1"/>
</dbReference>
<dbReference type="SUPFAM" id="SSF50249">
    <property type="entry name" value="Nucleic acid-binding proteins"/>
    <property type="match status" value="1"/>
</dbReference>
<dbReference type="EMBL" id="CCXY01000144">
    <property type="protein sequence ID" value="CEG12423.1"/>
    <property type="molecule type" value="Genomic_DNA"/>
</dbReference>
<evidence type="ECO:0000313" key="7">
    <source>
        <dbReference type="EMBL" id="CEG12423.1"/>
    </source>
</evidence>
<dbReference type="GO" id="GO:0003723">
    <property type="term" value="F:RNA binding"/>
    <property type="evidence" value="ECO:0007669"/>
    <property type="project" value="TreeGrafter"/>
</dbReference>
<dbReference type="InterPro" id="IPR008991">
    <property type="entry name" value="Translation_prot_SH3-like_sf"/>
</dbReference>
<feature type="region of interest" description="Disordered" evidence="4">
    <location>
        <begin position="201"/>
        <end position="225"/>
    </location>
</feature>
<reference evidence="7" key="1">
    <citation type="submission" date="2014-09" db="EMBL/GenBank/DDBJ databases">
        <authorList>
            <person name="Probst J Alexander"/>
        </authorList>
    </citation>
    <scope>NUCLEOTIDE SEQUENCE</scope>
</reference>
<dbReference type="InterPro" id="IPR022669">
    <property type="entry name" value="Ribosomal_uL2_C"/>
</dbReference>
<evidence type="ECO:0000256" key="2">
    <source>
        <dbReference type="ARBA" id="ARBA00022980"/>
    </source>
</evidence>
<feature type="domain" description="Large ribosomal subunit protein uL2 RNA-binding" evidence="6">
    <location>
        <begin position="11"/>
        <end position="86"/>
    </location>
</feature>
<evidence type="ECO:0000259" key="6">
    <source>
        <dbReference type="SMART" id="SM01383"/>
    </source>
</evidence>